<dbReference type="GeneID" id="61529904"/>
<proteinExistence type="predicted"/>
<name>A0A192A804_9RALS</name>
<geneLocation type="plasmid" evidence="3">
    <name>pri-1</name>
</geneLocation>
<feature type="transmembrane region" description="Helical" evidence="1">
    <location>
        <begin position="12"/>
        <end position="31"/>
    </location>
</feature>
<organism evidence="2 3">
    <name type="scientific">Ralstonia insidiosa</name>
    <dbReference type="NCBI Taxonomy" id="190721"/>
    <lineage>
        <taxon>Bacteria</taxon>
        <taxon>Pseudomonadati</taxon>
        <taxon>Pseudomonadota</taxon>
        <taxon>Betaproteobacteria</taxon>
        <taxon>Burkholderiales</taxon>
        <taxon>Burkholderiaceae</taxon>
        <taxon>Ralstonia</taxon>
    </lineage>
</organism>
<feature type="transmembrane region" description="Helical" evidence="1">
    <location>
        <begin position="43"/>
        <end position="70"/>
    </location>
</feature>
<keyword evidence="1" id="KW-1133">Transmembrane helix</keyword>
<keyword evidence="1" id="KW-0812">Transmembrane</keyword>
<keyword evidence="3" id="KW-1185">Reference proteome</keyword>
<dbReference type="Proteomes" id="UP000078572">
    <property type="component" value="Plasmid pRI-1"/>
</dbReference>
<evidence type="ECO:0000313" key="2">
    <source>
        <dbReference type="EMBL" id="ANJ76468.1"/>
    </source>
</evidence>
<reference evidence="3" key="1">
    <citation type="submission" date="2016-06" db="EMBL/GenBank/DDBJ databases">
        <authorList>
            <person name="Xu Y."/>
            <person name="Nagy A."/>
            <person name="Yan X."/>
            <person name="Kim S.W."/>
            <person name="Haley B."/>
            <person name="Liu N.T."/>
            <person name="Nou X."/>
        </authorList>
    </citation>
    <scope>NUCLEOTIDE SEQUENCE [LARGE SCALE GENOMIC DNA]</scope>
    <source>
        <strain evidence="3">ATCC 49129</strain>
        <plasmid evidence="3">pri-1</plasmid>
    </source>
</reference>
<dbReference type="EMBL" id="CP016024">
    <property type="protein sequence ID" value="ANJ76468.1"/>
    <property type="molecule type" value="Genomic_DNA"/>
</dbReference>
<dbReference type="OrthoDB" id="9899200at2"/>
<sequence length="81" mass="8579">MLQFHALFGGHYGIGSMIVDAVIRSVVYNMVGNAMRGHALSGLALIGIVLAVVCVCVLLIRCFGGMANAVGRSLRGGRRQY</sequence>
<evidence type="ECO:0000313" key="3">
    <source>
        <dbReference type="Proteomes" id="UP000078572"/>
    </source>
</evidence>
<dbReference type="AlphaFoldDB" id="A0A192A804"/>
<gene>
    <name evidence="2" type="ORF">A9Y76_28145</name>
</gene>
<keyword evidence="2" id="KW-0614">Plasmid</keyword>
<protein>
    <submittedName>
        <fullName evidence="2">Uncharacterized protein</fullName>
    </submittedName>
</protein>
<evidence type="ECO:0000256" key="1">
    <source>
        <dbReference type="SAM" id="Phobius"/>
    </source>
</evidence>
<dbReference type="RefSeq" id="WP_024979604.1">
    <property type="nucleotide sequence ID" value="NZ_CP016024.1"/>
</dbReference>
<accession>A0A192A804</accession>
<keyword evidence="1" id="KW-0472">Membrane</keyword>